<proteinExistence type="predicted"/>
<organism evidence="1 2">
    <name type="scientific">Tetrahymena thermophila (strain SB210)</name>
    <dbReference type="NCBI Taxonomy" id="312017"/>
    <lineage>
        <taxon>Eukaryota</taxon>
        <taxon>Sar</taxon>
        <taxon>Alveolata</taxon>
        <taxon>Ciliophora</taxon>
        <taxon>Intramacronucleata</taxon>
        <taxon>Oligohymenophorea</taxon>
        <taxon>Hymenostomatida</taxon>
        <taxon>Tetrahymenina</taxon>
        <taxon>Tetrahymenidae</taxon>
        <taxon>Tetrahymena</taxon>
    </lineage>
</organism>
<keyword evidence="2" id="KW-1185">Reference proteome</keyword>
<accession>W7X7N5</accession>
<dbReference type="Proteomes" id="UP000009168">
    <property type="component" value="Unassembled WGS sequence"/>
</dbReference>
<name>W7X7N5_TETTS</name>
<sequence>MKKKKENYGTKQRKCSITDKIYQTMTMDKIEYNDHEQDFVLKIIRQLLQYVHKIGTY</sequence>
<dbReference type="AlphaFoldDB" id="W7X7N5"/>
<dbReference type="RefSeq" id="XP_012654090.1">
    <property type="nucleotide sequence ID" value="XM_012798636.1"/>
</dbReference>
<dbReference type="KEGG" id="tet:TTHERM_000887988"/>
<gene>
    <name evidence="1" type="ORF">TTHERM_000887988</name>
</gene>
<dbReference type="EMBL" id="GG662629">
    <property type="protein sequence ID" value="EWS73357.1"/>
    <property type="molecule type" value="Genomic_DNA"/>
</dbReference>
<dbReference type="InParanoid" id="W7X7N5"/>
<reference evidence="2" key="1">
    <citation type="journal article" date="2006" name="PLoS Biol.">
        <title>Macronuclear genome sequence of the ciliate Tetrahymena thermophila, a model eukaryote.</title>
        <authorList>
            <person name="Eisen J.A."/>
            <person name="Coyne R.S."/>
            <person name="Wu M."/>
            <person name="Wu D."/>
            <person name="Thiagarajan M."/>
            <person name="Wortman J.R."/>
            <person name="Badger J.H."/>
            <person name="Ren Q."/>
            <person name="Amedeo P."/>
            <person name="Jones K.M."/>
            <person name="Tallon L.J."/>
            <person name="Delcher A.L."/>
            <person name="Salzberg S.L."/>
            <person name="Silva J.C."/>
            <person name="Haas B.J."/>
            <person name="Majoros W.H."/>
            <person name="Farzad M."/>
            <person name="Carlton J.M."/>
            <person name="Smith R.K. Jr."/>
            <person name="Garg J."/>
            <person name="Pearlman R.E."/>
            <person name="Karrer K.M."/>
            <person name="Sun L."/>
            <person name="Manning G."/>
            <person name="Elde N.C."/>
            <person name="Turkewitz A.P."/>
            <person name="Asai D.J."/>
            <person name="Wilkes D.E."/>
            <person name="Wang Y."/>
            <person name="Cai H."/>
            <person name="Collins K."/>
            <person name="Stewart B.A."/>
            <person name="Lee S.R."/>
            <person name="Wilamowska K."/>
            <person name="Weinberg Z."/>
            <person name="Ruzzo W.L."/>
            <person name="Wloga D."/>
            <person name="Gaertig J."/>
            <person name="Frankel J."/>
            <person name="Tsao C.-C."/>
            <person name="Gorovsky M.A."/>
            <person name="Keeling P.J."/>
            <person name="Waller R.F."/>
            <person name="Patron N.J."/>
            <person name="Cherry J.M."/>
            <person name="Stover N.A."/>
            <person name="Krieger C.J."/>
            <person name="del Toro C."/>
            <person name="Ryder H.F."/>
            <person name="Williamson S.C."/>
            <person name="Barbeau R.A."/>
            <person name="Hamilton E.P."/>
            <person name="Orias E."/>
        </authorList>
    </citation>
    <scope>NUCLEOTIDE SEQUENCE [LARGE SCALE GENOMIC DNA]</scope>
    <source>
        <strain evidence="2">SB210</strain>
    </source>
</reference>
<evidence type="ECO:0000313" key="1">
    <source>
        <dbReference type="EMBL" id="EWS73357.1"/>
    </source>
</evidence>
<evidence type="ECO:0000313" key="2">
    <source>
        <dbReference type="Proteomes" id="UP000009168"/>
    </source>
</evidence>
<dbReference type="GeneID" id="24441006"/>
<protein>
    <submittedName>
        <fullName evidence="1">Uncharacterized protein</fullName>
    </submittedName>
</protein>